<name>A0A023FFR9_AMBCJ</name>
<reference evidence="2" key="1">
    <citation type="submission" date="2014-03" db="EMBL/GenBank/DDBJ databases">
        <title>The sialotranscriptome of Amblyomma triste, Amblyomma parvum and Amblyomma cajennense ticks, uncovered by 454-based RNA-seq.</title>
        <authorList>
            <person name="Garcia G.R."/>
            <person name="Gardinassi L.G."/>
            <person name="Ribeiro J.M."/>
            <person name="Anatriello E."/>
            <person name="Ferreira B.R."/>
            <person name="Moreira H.N."/>
            <person name="Mafra C."/>
            <person name="Olegario M.M."/>
            <person name="Szabo P.J."/>
            <person name="Miranda-Santos I.K."/>
            <person name="Maruyama S.R."/>
        </authorList>
    </citation>
    <scope>NUCLEOTIDE SEQUENCE</scope>
    <source>
        <strain evidence="2">Uberlandia</strain>
        <tissue evidence="2">Salivary glands</tissue>
    </source>
</reference>
<evidence type="ECO:0000313" key="2">
    <source>
        <dbReference type="EMBL" id="JAC19523.1"/>
    </source>
</evidence>
<feature type="compositionally biased region" description="Basic and acidic residues" evidence="1">
    <location>
        <begin position="70"/>
        <end position="94"/>
    </location>
</feature>
<sequence>MPGEEESRGVAWSPVEGASPAVTIRGVAMIVAMGRLALSRPALVAEWIRGTTGRRWVAGATCTTAGNRHTRGEPGHRGEPRGSDSEGGSREERRRLRRAAGPLLPRIDDSGPSRYSRRDVDPLLDSRDSRSGPSRDGRGGGRSRSVSPNRGYERKRLPARSAKQEVSKRGEGDGKPEVDEIREGSGGSRGSSPRHAREKAPAAKTSRSSSQDEAPERPDQSPDTSMPEEGQEVKSGAADTYSDWSDDDDDEILIRGDQQGDFSKKEASSDTHTDAASQDKPEEAGDPNL</sequence>
<dbReference type="EMBL" id="GBBK01004959">
    <property type="protein sequence ID" value="JAC19523.1"/>
    <property type="molecule type" value="mRNA"/>
</dbReference>
<feature type="region of interest" description="Disordered" evidence="1">
    <location>
        <begin position="59"/>
        <end position="289"/>
    </location>
</feature>
<dbReference type="GO" id="GO:0003743">
    <property type="term" value="F:translation initiation factor activity"/>
    <property type="evidence" value="ECO:0007669"/>
    <property type="project" value="UniProtKB-KW"/>
</dbReference>
<accession>A0A023FFR9</accession>
<organism evidence="2">
    <name type="scientific">Amblyomma cajennense</name>
    <name type="common">Cayenne tick</name>
    <name type="synonym">Acarus cajennensis</name>
    <dbReference type="NCBI Taxonomy" id="34607"/>
    <lineage>
        <taxon>Eukaryota</taxon>
        <taxon>Metazoa</taxon>
        <taxon>Ecdysozoa</taxon>
        <taxon>Arthropoda</taxon>
        <taxon>Chelicerata</taxon>
        <taxon>Arachnida</taxon>
        <taxon>Acari</taxon>
        <taxon>Parasitiformes</taxon>
        <taxon>Ixodida</taxon>
        <taxon>Ixodoidea</taxon>
        <taxon>Ixodidae</taxon>
        <taxon>Amblyomminae</taxon>
        <taxon>Amblyomma</taxon>
    </lineage>
</organism>
<keyword evidence="2" id="KW-0396">Initiation factor</keyword>
<evidence type="ECO:0000256" key="1">
    <source>
        <dbReference type="SAM" id="MobiDB-lite"/>
    </source>
</evidence>
<feature type="compositionally biased region" description="Basic and acidic residues" evidence="1">
    <location>
        <begin position="106"/>
        <end position="139"/>
    </location>
</feature>
<keyword evidence="2" id="KW-0648">Protein biosynthesis</keyword>
<protein>
    <submittedName>
        <fullName evidence="2">Putative eukaryotic translation initiation factor 3 subunit a</fullName>
    </submittedName>
</protein>
<feature type="compositionally biased region" description="Basic and acidic residues" evidence="1">
    <location>
        <begin position="151"/>
        <end position="183"/>
    </location>
</feature>
<proteinExistence type="evidence at transcript level"/>
<feature type="compositionally biased region" description="Basic and acidic residues" evidence="1">
    <location>
        <begin position="262"/>
        <end position="283"/>
    </location>
</feature>
<dbReference type="AlphaFoldDB" id="A0A023FFR9"/>